<comment type="similarity">
    <text evidence="2">Belongs to the NADH dehydrogenase family.</text>
</comment>
<dbReference type="PANTHER" id="PTHR42913:SF3">
    <property type="entry name" value="64 KDA MITOCHONDRIAL NADH DEHYDROGENASE (EUROFUNG)"/>
    <property type="match status" value="1"/>
</dbReference>
<evidence type="ECO:0000313" key="7">
    <source>
        <dbReference type="EMBL" id="AFM13150.1"/>
    </source>
</evidence>
<dbReference type="HOGENOM" id="CLU_713364_0_0_12"/>
<evidence type="ECO:0000256" key="4">
    <source>
        <dbReference type="ARBA" id="ARBA00022827"/>
    </source>
</evidence>
<reference evidence="7 8" key="1">
    <citation type="submission" date="2012-06" db="EMBL/GenBank/DDBJ databases">
        <title>The complete chromosome of genome of Turneriella parva DSM 21527.</title>
        <authorList>
            <consortium name="US DOE Joint Genome Institute (JGI-PGF)"/>
            <person name="Lucas S."/>
            <person name="Han J."/>
            <person name="Lapidus A."/>
            <person name="Bruce D."/>
            <person name="Goodwin L."/>
            <person name="Pitluck S."/>
            <person name="Peters L."/>
            <person name="Kyrpides N."/>
            <person name="Mavromatis K."/>
            <person name="Ivanova N."/>
            <person name="Mikhailova N."/>
            <person name="Chertkov O."/>
            <person name="Detter J.C."/>
            <person name="Tapia R."/>
            <person name="Han C."/>
            <person name="Land M."/>
            <person name="Hauser L."/>
            <person name="Markowitz V."/>
            <person name="Cheng J.-F."/>
            <person name="Hugenholtz P."/>
            <person name="Woyke T."/>
            <person name="Wu D."/>
            <person name="Gronow S."/>
            <person name="Wellnitz S."/>
            <person name="Brambilla E."/>
            <person name="Klenk H.-P."/>
            <person name="Eisen J.A."/>
        </authorList>
    </citation>
    <scope>NUCLEOTIDE SEQUENCE [LARGE SCALE GENOMIC DNA]</scope>
    <source>
        <strain evidence="8">ATCC BAA-1111 / DSM 21527 / NCTC 11395 / H</strain>
    </source>
</reference>
<dbReference type="Pfam" id="PF07992">
    <property type="entry name" value="Pyr_redox_2"/>
    <property type="match status" value="1"/>
</dbReference>
<evidence type="ECO:0000256" key="5">
    <source>
        <dbReference type="ARBA" id="ARBA00023002"/>
    </source>
</evidence>
<keyword evidence="4" id="KW-0274">FAD</keyword>
<dbReference type="PRINTS" id="PR00469">
    <property type="entry name" value="PNDRDTASEII"/>
</dbReference>
<sequence>MSQKPQLKIAIVGGGYAGLAAAIELKAQGFGGSATVFDARSFHQKITQWHKLARGERAATYELPFALLSRRFHFNFSQRRVDVVKLLADPERELRGKFSAIIIAQGSHSPPAPTGVWTLDALRDDAIVQTEVQNTTGKVITIVGGGPTGVQFAFEFAARGNRVTLYEARDRLLPTFDYSLGQTAEAEARSAGIEIRLNTEITQVEHETVTSRSGATESSQRADHVLFVPGVRSTPSITCDVSGRVESNQHPNIFAAGDSSYFSGRGLNTKSAQAAVRKGQHVARSVIAAAMQRPLPEYTYGELGYFVSLGPNNAVGYLLSQKTAFSGRAALMLKEATERQYNLYLAGLPVYP</sequence>
<evidence type="ECO:0000256" key="3">
    <source>
        <dbReference type="ARBA" id="ARBA00022630"/>
    </source>
</evidence>
<feature type="domain" description="FAD/NAD(P)-binding" evidence="6">
    <location>
        <begin position="8"/>
        <end position="279"/>
    </location>
</feature>
<dbReference type="Gene3D" id="3.50.50.100">
    <property type="match status" value="1"/>
</dbReference>
<evidence type="ECO:0000256" key="1">
    <source>
        <dbReference type="ARBA" id="ARBA00001974"/>
    </source>
</evidence>
<dbReference type="SUPFAM" id="SSF51905">
    <property type="entry name" value="FAD/NAD(P)-binding domain"/>
    <property type="match status" value="1"/>
</dbReference>
<proteinExistence type="inferred from homology"/>
<dbReference type="Proteomes" id="UP000006048">
    <property type="component" value="Chromosome"/>
</dbReference>
<keyword evidence="3" id="KW-0285">Flavoprotein</keyword>
<evidence type="ECO:0000259" key="6">
    <source>
        <dbReference type="Pfam" id="PF07992"/>
    </source>
</evidence>
<dbReference type="InterPro" id="IPR023753">
    <property type="entry name" value="FAD/NAD-binding_dom"/>
</dbReference>
<protein>
    <submittedName>
        <fullName evidence="7">FAD-dependent pyridine nucleotide-disulfide oxidoreductase</fullName>
    </submittedName>
</protein>
<dbReference type="GO" id="GO:0003955">
    <property type="term" value="F:NAD(P)H dehydrogenase (quinone) activity"/>
    <property type="evidence" value="ECO:0007669"/>
    <property type="project" value="TreeGrafter"/>
</dbReference>
<gene>
    <name evidence="7" type="ordered locus">Turpa_2510</name>
</gene>
<dbReference type="EMBL" id="CP002959">
    <property type="protein sequence ID" value="AFM13150.1"/>
    <property type="molecule type" value="Genomic_DNA"/>
</dbReference>
<name>I4B793_TURPD</name>
<keyword evidence="5" id="KW-0560">Oxidoreductase</keyword>
<organism evidence="7 8">
    <name type="scientific">Turneriella parva (strain ATCC BAA-1111 / DSM 21527 / NCTC 11395 / H)</name>
    <name type="common">Leptospira parva</name>
    <dbReference type="NCBI Taxonomy" id="869212"/>
    <lineage>
        <taxon>Bacteria</taxon>
        <taxon>Pseudomonadati</taxon>
        <taxon>Spirochaetota</taxon>
        <taxon>Spirochaetia</taxon>
        <taxon>Leptospirales</taxon>
        <taxon>Leptospiraceae</taxon>
        <taxon>Turneriella</taxon>
    </lineage>
</organism>
<dbReference type="STRING" id="869212.Turpa_2510"/>
<comment type="cofactor">
    <cofactor evidence="1">
        <name>FAD</name>
        <dbReference type="ChEBI" id="CHEBI:57692"/>
    </cofactor>
</comment>
<dbReference type="InterPro" id="IPR036188">
    <property type="entry name" value="FAD/NAD-bd_sf"/>
</dbReference>
<evidence type="ECO:0000313" key="8">
    <source>
        <dbReference type="Proteomes" id="UP000006048"/>
    </source>
</evidence>
<keyword evidence="8" id="KW-1185">Reference proteome</keyword>
<dbReference type="PRINTS" id="PR00368">
    <property type="entry name" value="FADPNR"/>
</dbReference>
<dbReference type="RefSeq" id="WP_014803656.1">
    <property type="nucleotide sequence ID" value="NC_018020.1"/>
</dbReference>
<dbReference type="AlphaFoldDB" id="I4B793"/>
<dbReference type="PANTHER" id="PTHR42913">
    <property type="entry name" value="APOPTOSIS-INDUCING FACTOR 1"/>
    <property type="match status" value="1"/>
</dbReference>
<evidence type="ECO:0000256" key="2">
    <source>
        <dbReference type="ARBA" id="ARBA00005272"/>
    </source>
</evidence>
<dbReference type="InterPro" id="IPR051169">
    <property type="entry name" value="NADH-Q_oxidoreductase"/>
</dbReference>
<dbReference type="KEGG" id="tpx:Turpa_2510"/>
<dbReference type="OrthoDB" id="9784880at2"/>
<accession>I4B793</accession>
<dbReference type="GO" id="GO:0019646">
    <property type="term" value="P:aerobic electron transport chain"/>
    <property type="evidence" value="ECO:0007669"/>
    <property type="project" value="TreeGrafter"/>
</dbReference>